<evidence type="ECO:0000256" key="2">
    <source>
        <dbReference type="ARBA" id="ARBA00022840"/>
    </source>
</evidence>
<evidence type="ECO:0000313" key="5">
    <source>
        <dbReference type="EMBL" id="WCO65862.1"/>
    </source>
</evidence>
<proteinExistence type="predicted"/>
<dbReference type="EMBL" id="CP116942">
    <property type="protein sequence ID" value="WCO65862.1"/>
    <property type="molecule type" value="Genomic_DNA"/>
</dbReference>
<keyword evidence="2" id="KW-0067">ATP-binding</keyword>
<dbReference type="KEGG" id="ima:PO878_15270"/>
<dbReference type="PANTHER" id="PTHR32309">
    <property type="entry name" value="TYROSINE-PROTEIN KINASE"/>
    <property type="match status" value="1"/>
</dbReference>
<evidence type="ECO:0000256" key="4">
    <source>
        <dbReference type="SAM" id="MobiDB-lite"/>
    </source>
</evidence>
<dbReference type="GO" id="GO:0016301">
    <property type="term" value="F:kinase activity"/>
    <property type="evidence" value="ECO:0007669"/>
    <property type="project" value="UniProtKB-KW"/>
</dbReference>
<feature type="compositionally biased region" description="Basic and acidic residues" evidence="4">
    <location>
        <begin position="535"/>
        <end position="555"/>
    </location>
</feature>
<accession>A0AAE9Y474</accession>
<dbReference type="RefSeq" id="WP_272735388.1">
    <property type="nucleotide sequence ID" value="NZ_CP116942.1"/>
</dbReference>
<keyword evidence="3" id="KW-0175">Coiled coil</keyword>
<keyword evidence="5" id="KW-0418">Kinase</keyword>
<reference evidence="5" key="1">
    <citation type="submission" date="2023-01" db="EMBL/GenBank/DDBJ databases">
        <title>The diversity of Class Acidimicrobiia in South China Sea sediment environments and the proposal of Iamia marina sp. nov., a novel species of the genus Iamia.</title>
        <authorList>
            <person name="He Y."/>
            <person name="Tian X."/>
        </authorList>
    </citation>
    <scope>NUCLEOTIDE SEQUENCE</scope>
    <source>
        <strain evidence="5">DSM 19957</strain>
    </source>
</reference>
<dbReference type="Proteomes" id="UP001216390">
    <property type="component" value="Chromosome"/>
</dbReference>
<dbReference type="CDD" id="cd05387">
    <property type="entry name" value="BY-kinase"/>
    <property type="match status" value="1"/>
</dbReference>
<dbReference type="InterPro" id="IPR050445">
    <property type="entry name" value="Bact_polysacc_biosynth/exp"/>
</dbReference>
<keyword evidence="5" id="KW-0808">Transferase</keyword>
<gene>
    <name evidence="5" type="ORF">PO878_15270</name>
</gene>
<sequence length="555" mass="59691">MVQNLTFILRRRWPLLVFLPLVVTLLVAVATPTPEGPGEEYQSTAFLAADPDQTTSVFLEQAALDIVQPPNARAAAAALERPEGDASDLVDMLTVRTDPEAFTISIRAVSEDEDEPAEVARAFAVSFAEATNGGVQQERQAAIDQAQGVLEEAQQELQAFNLANPDLGPDVPPNPDVETERQALADARNAAQQELTALQSESVPTEALRLIGVDEVERAPEPKLQLPANRVARAGMAFLVGAIAAIGIAAFLERLNPRIDDAADAERLVGAPVLASVPVIGRRQRSMLQRASLEDFNGPFAESFRSMRSHLDFLTAHEGREVEPRVMMVSAAPAEGKSTSSAFLALAYLETGRDVLVIGGDLRRPTLHRLFGIPRTPGLTSRLLEGPAAPDLADVVVRDPETGALVVPSGPSTSRITGLLNDLHHLGRAAQQGGRPTIIDSPPIVVANDAVDFLPCVDWVVVVVRAGRTTERSVKAAMQQLELNDARVIGCVMVGSLESSDAKRYYYGYYDDTDTLANRSEGPTVKPPRNGHLPLTEKEGDDGDSRRQDEVATEV</sequence>
<dbReference type="AlphaFoldDB" id="A0AAE9Y474"/>
<feature type="coiled-coil region" evidence="3">
    <location>
        <begin position="136"/>
        <end position="201"/>
    </location>
</feature>
<evidence type="ECO:0000313" key="6">
    <source>
        <dbReference type="Proteomes" id="UP001216390"/>
    </source>
</evidence>
<evidence type="ECO:0000256" key="3">
    <source>
        <dbReference type="SAM" id="Coils"/>
    </source>
</evidence>
<dbReference type="InterPro" id="IPR005702">
    <property type="entry name" value="Wzc-like_C"/>
</dbReference>
<dbReference type="InterPro" id="IPR027417">
    <property type="entry name" value="P-loop_NTPase"/>
</dbReference>
<evidence type="ECO:0000256" key="1">
    <source>
        <dbReference type="ARBA" id="ARBA00022741"/>
    </source>
</evidence>
<dbReference type="PANTHER" id="PTHR32309:SF31">
    <property type="entry name" value="CAPSULAR EXOPOLYSACCHARIDE FAMILY"/>
    <property type="match status" value="1"/>
</dbReference>
<protein>
    <submittedName>
        <fullName evidence="5">CpsD/CapB family tyrosine-protein kinase</fullName>
    </submittedName>
</protein>
<feature type="region of interest" description="Disordered" evidence="4">
    <location>
        <begin position="516"/>
        <end position="555"/>
    </location>
</feature>
<dbReference type="Gene3D" id="3.40.50.300">
    <property type="entry name" value="P-loop containing nucleotide triphosphate hydrolases"/>
    <property type="match status" value="1"/>
</dbReference>
<keyword evidence="1" id="KW-0547">Nucleotide-binding</keyword>
<organism evidence="5 6">
    <name type="scientific">Iamia majanohamensis</name>
    <dbReference type="NCBI Taxonomy" id="467976"/>
    <lineage>
        <taxon>Bacteria</taxon>
        <taxon>Bacillati</taxon>
        <taxon>Actinomycetota</taxon>
        <taxon>Acidimicrobiia</taxon>
        <taxon>Acidimicrobiales</taxon>
        <taxon>Iamiaceae</taxon>
        <taxon>Iamia</taxon>
    </lineage>
</organism>
<keyword evidence="6" id="KW-1185">Reference proteome</keyword>
<name>A0AAE9Y474_9ACTN</name>
<dbReference type="SUPFAM" id="SSF52540">
    <property type="entry name" value="P-loop containing nucleoside triphosphate hydrolases"/>
    <property type="match status" value="1"/>
</dbReference>